<name>A0A2M6W483_9BACT</name>
<dbReference type="Proteomes" id="UP000231183">
    <property type="component" value="Unassembled WGS sequence"/>
</dbReference>
<organism evidence="2 3">
    <name type="scientific">Candidatus Magasanikbacteria bacterium CG10_big_fil_rev_8_21_14_0_10_40_10</name>
    <dbReference type="NCBI Taxonomy" id="1974648"/>
    <lineage>
        <taxon>Bacteria</taxon>
        <taxon>Candidatus Magasanikiibacteriota</taxon>
    </lineage>
</organism>
<evidence type="ECO:0000256" key="1">
    <source>
        <dbReference type="SAM" id="Phobius"/>
    </source>
</evidence>
<keyword evidence="1" id="KW-0472">Membrane</keyword>
<comment type="caution">
    <text evidence="2">The sequence shown here is derived from an EMBL/GenBank/DDBJ whole genome shotgun (WGS) entry which is preliminary data.</text>
</comment>
<proteinExistence type="predicted"/>
<dbReference type="EMBL" id="PFBX01000016">
    <property type="protein sequence ID" value="PIT87598.1"/>
    <property type="molecule type" value="Genomic_DNA"/>
</dbReference>
<sequence>MNHKILGKFNLTEEEQKFLQESNCHETGPMNYTRIISNLYLAKTIEDSTNKTIESNKKLAESNNAYTKGMLRLTGGLIFVGLADVAVQIFLKFYK</sequence>
<protein>
    <submittedName>
        <fullName evidence="2">Uncharacterized protein</fullName>
    </submittedName>
</protein>
<reference evidence="3" key="1">
    <citation type="submission" date="2017-09" db="EMBL/GenBank/DDBJ databases">
        <title>Depth-based differentiation of microbial function through sediment-hosted aquifers and enrichment of novel symbionts in the deep terrestrial subsurface.</title>
        <authorList>
            <person name="Probst A.J."/>
            <person name="Ladd B."/>
            <person name="Jarett J.K."/>
            <person name="Geller-Mcgrath D.E."/>
            <person name="Sieber C.M.K."/>
            <person name="Emerson J.B."/>
            <person name="Anantharaman K."/>
            <person name="Thomas B.C."/>
            <person name="Malmstrom R."/>
            <person name="Stieglmeier M."/>
            <person name="Klingl A."/>
            <person name="Woyke T."/>
            <person name="Ryan C.M."/>
            <person name="Banfield J.F."/>
        </authorList>
    </citation>
    <scope>NUCLEOTIDE SEQUENCE [LARGE SCALE GENOMIC DNA]</scope>
</reference>
<feature type="transmembrane region" description="Helical" evidence="1">
    <location>
        <begin position="70"/>
        <end position="91"/>
    </location>
</feature>
<evidence type="ECO:0000313" key="2">
    <source>
        <dbReference type="EMBL" id="PIT87598.1"/>
    </source>
</evidence>
<gene>
    <name evidence="2" type="ORF">COU31_02065</name>
</gene>
<keyword evidence="1" id="KW-1133">Transmembrane helix</keyword>
<keyword evidence="1" id="KW-0812">Transmembrane</keyword>
<dbReference type="AlphaFoldDB" id="A0A2M6W483"/>
<accession>A0A2M6W483</accession>
<evidence type="ECO:0000313" key="3">
    <source>
        <dbReference type="Proteomes" id="UP000231183"/>
    </source>
</evidence>